<dbReference type="Pfam" id="PF00514">
    <property type="entry name" value="Arm"/>
    <property type="match status" value="1"/>
</dbReference>
<evidence type="ECO:0000256" key="1">
    <source>
        <dbReference type="ARBA" id="ARBA00004123"/>
    </source>
</evidence>
<evidence type="ECO:0008006" key="8">
    <source>
        <dbReference type="Google" id="ProtNLM"/>
    </source>
</evidence>
<dbReference type="EMBL" id="CAMGYJ010000007">
    <property type="protein sequence ID" value="CAI0450079.1"/>
    <property type="molecule type" value="Genomic_DNA"/>
</dbReference>
<dbReference type="GO" id="GO:0005737">
    <property type="term" value="C:cytoplasm"/>
    <property type="evidence" value="ECO:0007669"/>
    <property type="project" value="UniProtKB-SubCell"/>
</dbReference>
<dbReference type="InterPro" id="IPR000225">
    <property type="entry name" value="Armadillo"/>
</dbReference>
<dbReference type="PANTHER" id="PTHR15651">
    <property type="entry name" value="ARMADILLO REPEAT-CONTAINING PROTEIN 8"/>
    <property type="match status" value="1"/>
</dbReference>
<feature type="non-terminal residue" evidence="6">
    <location>
        <position position="1"/>
    </location>
</feature>
<reference evidence="6" key="1">
    <citation type="submission" date="2022-08" db="EMBL/GenBank/DDBJ databases">
        <authorList>
            <person name="Gutierrez-Valencia J."/>
        </authorList>
    </citation>
    <scope>NUCLEOTIDE SEQUENCE</scope>
</reference>
<dbReference type="InterPro" id="IPR038739">
    <property type="entry name" value="ARMC8/Vid28"/>
</dbReference>
<dbReference type="InterPro" id="IPR011989">
    <property type="entry name" value="ARM-like"/>
</dbReference>
<organism evidence="6 7">
    <name type="scientific">Linum tenue</name>
    <dbReference type="NCBI Taxonomy" id="586396"/>
    <lineage>
        <taxon>Eukaryota</taxon>
        <taxon>Viridiplantae</taxon>
        <taxon>Streptophyta</taxon>
        <taxon>Embryophyta</taxon>
        <taxon>Tracheophyta</taxon>
        <taxon>Spermatophyta</taxon>
        <taxon>Magnoliopsida</taxon>
        <taxon>eudicotyledons</taxon>
        <taxon>Gunneridae</taxon>
        <taxon>Pentapetalae</taxon>
        <taxon>rosids</taxon>
        <taxon>fabids</taxon>
        <taxon>Malpighiales</taxon>
        <taxon>Linaceae</taxon>
        <taxon>Linum</taxon>
    </lineage>
</organism>
<comment type="subcellular location">
    <subcellularLocation>
        <location evidence="2">Cytoplasm</location>
    </subcellularLocation>
    <subcellularLocation>
        <location evidence="1">Nucleus</location>
    </subcellularLocation>
</comment>
<evidence type="ECO:0000313" key="6">
    <source>
        <dbReference type="EMBL" id="CAI0450079.1"/>
    </source>
</evidence>
<evidence type="ECO:0000256" key="3">
    <source>
        <dbReference type="ARBA" id="ARBA00022490"/>
    </source>
</evidence>
<proteinExistence type="predicted"/>
<dbReference type="GO" id="GO:0043161">
    <property type="term" value="P:proteasome-mediated ubiquitin-dependent protein catabolic process"/>
    <property type="evidence" value="ECO:0007669"/>
    <property type="project" value="TreeGrafter"/>
</dbReference>
<protein>
    <recommendedName>
        <fullName evidence="8">Armadillo repeat-containing protein 8</fullName>
    </recommendedName>
</protein>
<dbReference type="SMART" id="SM00185">
    <property type="entry name" value="ARM"/>
    <property type="match status" value="7"/>
</dbReference>
<dbReference type="AlphaFoldDB" id="A0AAV0MVD0"/>
<dbReference type="Gene3D" id="1.25.10.10">
    <property type="entry name" value="Leucine-rich Repeat Variant"/>
    <property type="match status" value="2"/>
</dbReference>
<dbReference type="InterPro" id="IPR016024">
    <property type="entry name" value="ARM-type_fold"/>
</dbReference>
<sequence length="712" mass="77471">PFPSLFPFSSPPYKSFRRRRIRFHAILLPLSIDTTDMPTTASASFTSGADGGPTSLVARLSSGDPDVKLRALREVKNQIIGSKTKKLGYIKLGAVPRVASILSAAIADGDCFQPAPAASPRGMLGYSSNVVVQSAAALGSFACGFDEGVQAVLAAGALPLLVRLLDHPDDKVVDVGARSLKMIYQSEFAPKYEILERKSLEFLVSLLNREGENVTELGASIIAHSCRTVEEQKTMLEAGVLKRLVSFLDGSVGQRDASLGSLAAAFRNNAEVITEFMGPHGGKPFNAIFRLTVDSNPKTRLLACQCLIVIRNATDCYVQELGFKRKLVTTLLELLDDPGQVGDECPFVLSSLVEGKEDLHKIALEADAMVKLRNCMDKENVNPRRLRGVLLALADLCSKLESCRSTFLSMKVLKPLTGFLNHKEEDIRIAACTCLKNVTRSVKNLCAGYFMKNEALVNALILLLTDASEEVQVAALGVVSNIVVDFTTHKSMFVAHEGMQQLFCLSKSMVPAVRSNALRALRNMTFLADDKCKEAIYLGMTPSLIANLIRDDELSVKEQALALVRNLVDGSVGSIEQVFADDSIILDAVGSQLQCCPNAEVLLQGIYVLGNIACGNEIHKEAVTCLLFPLAGRGPEPFFVNFLLSSDSRLRLATIWVLINLTLPSPGALKRQERLQNEGVLSIVRSMVNDPCLDVKIRVRTLLTQTEHFGDF</sequence>
<evidence type="ECO:0000256" key="5">
    <source>
        <dbReference type="ARBA" id="ARBA00023242"/>
    </source>
</evidence>
<name>A0AAV0MVD0_9ROSI</name>
<dbReference type="GO" id="GO:0005634">
    <property type="term" value="C:nucleus"/>
    <property type="evidence" value="ECO:0007669"/>
    <property type="project" value="UniProtKB-SubCell"/>
</dbReference>
<dbReference type="SUPFAM" id="SSF48371">
    <property type="entry name" value="ARM repeat"/>
    <property type="match status" value="1"/>
</dbReference>
<dbReference type="Proteomes" id="UP001154282">
    <property type="component" value="Unassembled WGS sequence"/>
</dbReference>
<dbReference type="PANTHER" id="PTHR15651:SF7">
    <property type="entry name" value="ARMADILLO REPEAT-CONTAINING PROTEIN 8"/>
    <property type="match status" value="1"/>
</dbReference>
<keyword evidence="5" id="KW-0539">Nucleus</keyword>
<evidence type="ECO:0000256" key="4">
    <source>
        <dbReference type="ARBA" id="ARBA00022737"/>
    </source>
</evidence>
<evidence type="ECO:0000313" key="7">
    <source>
        <dbReference type="Proteomes" id="UP001154282"/>
    </source>
</evidence>
<gene>
    <name evidence="6" type="ORF">LITE_LOCUS30394</name>
</gene>
<keyword evidence="3" id="KW-0963">Cytoplasm</keyword>
<keyword evidence="7" id="KW-1185">Reference proteome</keyword>
<keyword evidence="4" id="KW-0677">Repeat</keyword>
<dbReference type="GO" id="GO:0034657">
    <property type="term" value="C:GID complex"/>
    <property type="evidence" value="ECO:0007669"/>
    <property type="project" value="TreeGrafter"/>
</dbReference>
<evidence type="ECO:0000256" key="2">
    <source>
        <dbReference type="ARBA" id="ARBA00004496"/>
    </source>
</evidence>
<comment type="caution">
    <text evidence="6">The sequence shown here is derived from an EMBL/GenBank/DDBJ whole genome shotgun (WGS) entry which is preliminary data.</text>
</comment>
<accession>A0AAV0MVD0</accession>